<protein>
    <submittedName>
        <fullName evidence="1">Uncharacterized protein</fullName>
    </submittedName>
</protein>
<organism evidence="1 2">
    <name type="scientific">Pelagomonas calceolata</name>
    <dbReference type="NCBI Taxonomy" id="35677"/>
    <lineage>
        <taxon>Eukaryota</taxon>
        <taxon>Sar</taxon>
        <taxon>Stramenopiles</taxon>
        <taxon>Ochrophyta</taxon>
        <taxon>Pelagophyceae</taxon>
        <taxon>Pelagomonadales</taxon>
        <taxon>Pelagomonadaceae</taxon>
        <taxon>Pelagomonas</taxon>
    </lineage>
</organism>
<comment type="caution">
    <text evidence="1">The sequence shown here is derived from an EMBL/GenBank/DDBJ whole genome shotgun (WGS) entry which is preliminary data.</text>
</comment>
<gene>
    <name evidence="1" type="ORF">PECAL_1P15790</name>
</gene>
<name>A0A8J2SCP8_9STRA</name>
<proteinExistence type="predicted"/>
<keyword evidence="2" id="KW-1185">Reference proteome</keyword>
<dbReference type="Proteomes" id="UP000789595">
    <property type="component" value="Unassembled WGS sequence"/>
</dbReference>
<dbReference type="EMBL" id="CAKKNE010000001">
    <property type="protein sequence ID" value="CAH0365159.1"/>
    <property type="molecule type" value="Genomic_DNA"/>
</dbReference>
<accession>A0A8J2SCP8</accession>
<evidence type="ECO:0000313" key="1">
    <source>
        <dbReference type="EMBL" id="CAH0365159.1"/>
    </source>
</evidence>
<sequence>MATLDGWLRKMQLKRGWTCLVCTTRHESDTKDYLFCANCEYPKGTQRPLPLVDGSDRADVEEVAHFEEVGDGPTEDGAPEVVLCGNQPLNPVKDRNSEVSSFRQIFKRVPDGPNCQESPNYVSRDDFNSYKPHASRDIYACRNTPRRSGIGPTPRTSC</sequence>
<dbReference type="AlphaFoldDB" id="A0A8J2SCP8"/>
<evidence type="ECO:0000313" key="2">
    <source>
        <dbReference type="Proteomes" id="UP000789595"/>
    </source>
</evidence>
<reference evidence="1" key="1">
    <citation type="submission" date="2021-11" db="EMBL/GenBank/DDBJ databases">
        <authorList>
            <consortium name="Genoscope - CEA"/>
            <person name="William W."/>
        </authorList>
    </citation>
    <scope>NUCLEOTIDE SEQUENCE</scope>
</reference>